<gene>
    <name evidence="3" type="ORF">Wenmar_02012</name>
</gene>
<sequence>MPLPPSAASPAAPPVNSATGQRHRHVPAMRRVEILSLAQNGDVNEAMRLVPALPAFDDAFAALARGTILPTERGHVAVEDLLPGDRVRCGRDGFETLVWRGSTMVVPGAAGQDPAMGRLTRIAADSMGIARPMPDLVLGPKARLVHRAPGIRVLTGQEAALIPAADFIDGIQVVALTPATPVQVFQLGFRQHVRLTANGVEIESHHPGPAHLTGLRAEMLQLYLSCFPHVERLEDFGAPMLPRLRRADLDLFDVA</sequence>
<dbReference type="eggNOG" id="COG2931">
    <property type="taxonomic scope" value="Bacteria"/>
</dbReference>
<organism evidence="3 4">
    <name type="scientific">Wenxinia marina DSM 24838</name>
    <dbReference type="NCBI Taxonomy" id="1123501"/>
    <lineage>
        <taxon>Bacteria</taxon>
        <taxon>Pseudomonadati</taxon>
        <taxon>Pseudomonadota</taxon>
        <taxon>Alphaproteobacteria</taxon>
        <taxon>Rhodobacterales</taxon>
        <taxon>Roseobacteraceae</taxon>
        <taxon>Wenxinia</taxon>
    </lineage>
</organism>
<evidence type="ECO:0000259" key="2">
    <source>
        <dbReference type="Pfam" id="PF13403"/>
    </source>
</evidence>
<dbReference type="Proteomes" id="UP000035100">
    <property type="component" value="Unassembled WGS sequence"/>
</dbReference>
<accession>A0A0D0QF80</accession>
<reference evidence="3 4" key="1">
    <citation type="submission" date="2013-01" db="EMBL/GenBank/DDBJ databases">
        <authorList>
            <person name="Fiebig A."/>
            <person name="Goeker M."/>
            <person name="Klenk H.-P.P."/>
        </authorList>
    </citation>
    <scope>NUCLEOTIDE SEQUENCE [LARGE SCALE GENOMIC DNA]</scope>
    <source>
        <strain evidence="3 4">DSM 24838</strain>
    </source>
</reference>
<feature type="domain" description="Hedgehog/Intein (Hint)" evidence="2">
    <location>
        <begin position="62"/>
        <end position="208"/>
    </location>
</feature>
<dbReference type="STRING" id="1123501.Wenmar_02012"/>
<dbReference type="EMBL" id="AONG01000009">
    <property type="protein sequence ID" value="KIQ69648.1"/>
    <property type="molecule type" value="Genomic_DNA"/>
</dbReference>
<evidence type="ECO:0000313" key="3">
    <source>
        <dbReference type="EMBL" id="KIQ69648.1"/>
    </source>
</evidence>
<feature type="region of interest" description="Disordered" evidence="1">
    <location>
        <begin position="1"/>
        <end position="25"/>
    </location>
</feature>
<protein>
    <submittedName>
        <fullName evidence="3">Hint domain protein</fullName>
    </submittedName>
</protein>
<name>A0A0D0QF80_9RHOB</name>
<dbReference type="Pfam" id="PF13403">
    <property type="entry name" value="Hint_2"/>
    <property type="match status" value="1"/>
</dbReference>
<keyword evidence="4" id="KW-1185">Reference proteome</keyword>
<comment type="caution">
    <text evidence="3">The sequence shown here is derived from an EMBL/GenBank/DDBJ whole genome shotgun (WGS) entry which is preliminary data.</text>
</comment>
<evidence type="ECO:0000313" key="4">
    <source>
        <dbReference type="Proteomes" id="UP000035100"/>
    </source>
</evidence>
<evidence type="ECO:0000256" key="1">
    <source>
        <dbReference type="SAM" id="MobiDB-lite"/>
    </source>
</evidence>
<dbReference type="AlphaFoldDB" id="A0A0D0QF80"/>
<feature type="compositionally biased region" description="Pro residues" evidence="1">
    <location>
        <begin position="1"/>
        <end position="13"/>
    </location>
</feature>
<dbReference type="InterPro" id="IPR028992">
    <property type="entry name" value="Hedgehog/Intein_dom"/>
</dbReference>
<proteinExistence type="predicted"/>